<dbReference type="InterPro" id="IPR014718">
    <property type="entry name" value="GH-type_carb-bd"/>
</dbReference>
<dbReference type="Gene3D" id="2.70.98.10">
    <property type="match status" value="1"/>
</dbReference>
<name>A0A3P3VT28_9MICO</name>
<keyword evidence="7" id="KW-1185">Reference proteome</keyword>
<dbReference type="EC" id="5.1.3.15" evidence="3"/>
<protein>
    <recommendedName>
        <fullName evidence="3">glucose-6-phosphate 1-epimerase</fullName>
        <ecNumber evidence="3">5.1.3.15</ecNumber>
    </recommendedName>
</protein>
<dbReference type="PIRSF" id="PIRSF016020">
    <property type="entry name" value="PHexose_mutarotase"/>
    <property type="match status" value="1"/>
</dbReference>
<dbReference type="PANTHER" id="PTHR11122:SF13">
    <property type="entry name" value="GLUCOSE-6-PHOSPHATE 1-EPIMERASE"/>
    <property type="match status" value="1"/>
</dbReference>
<dbReference type="InterPro" id="IPR008183">
    <property type="entry name" value="Aldose_1/G6P_1-epimerase"/>
</dbReference>
<evidence type="ECO:0000256" key="1">
    <source>
        <dbReference type="ARBA" id="ARBA00001096"/>
    </source>
</evidence>
<gene>
    <name evidence="6" type="ORF">EG850_10475</name>
</gene>
<dbReference type="AlphaFoldDB" id="A0A3P3VT28"/>
<dbReference type="InterPro" id="IPR025532">
    <property type="entry name" value="G6P_1-epimerase"/>
</dbReference>
<evidence type="ECO:0000256" key="4">
    <source>
        <dbReference type="ARBA" id="ARBA00023235"/>
    </source>
</evidence>
<feature type="active site" evidence="5">
    <location>
        <position position="133"/>
    </location>
</feature>
<dbReference type="Pfam" id="PF01263">
    <property type="entry name" value="Aldose_epim"/>
    <property type="match status" value="1"/>
</dbReference>
<proteinExistence type="inferred from homology"/>
<dbReference type="EMBL" id="RQVS01000013">
    <property type="protein sequence ID" value="RRJ85962.1"/>
    <property type="molecule type" value="Genomic_DNA"/>
</dbReference>
<dbReference type="GO" id="GO:0005975">
    <property type="term" value="P:carbohydrate metabolic process"/>
    <property type="evidence" value="ECO:0007669"/>
    <property type="project" value="InterPro"/>
</dbReference>
<dbReference type="PANTHER" id="PTHR11122">
    <property type="entry name" value="APOSPORY-ASSOCIATED PROTEIN C-RELATED"/>
    <property type="match status" value="1"/>
</dbReference>
<dbReference type="Proteomes" id="UP000274391">
    <property type="component" value="Unassembled WGS sequence"/>
</dbReference>
<sequence length="260" mass="27207">MSEIIEQLVRGAHVTAWQPAAAAHPVLFSSSIAESSATRAWRGGVPICAPWFATGPDGSRSPSHGPARTAVWQVLEAPAGQTRHRLVVDTDAAGRAAQIELEFATARDGASLEVALTARNLGDAEALVEAALHSYFAVSDVTAIEVRGLEQAPFFDKVAGAPAPAAARIEFGGLVDRIYESVDAPIEIVDAGWSRTLRIEREGAAQAVVWNCGPDAAPGDLGPGEWRGFVCVEAAMLGDAAVTLAPEATHRLVSRVTVVS</sequence>
<dbReference type="OrthoDB" id="9790727at2"/>
<evidence type="ECO:0000313" key="6">
    <source>
        <dbReference type="EMBL" id="RRJ85962.1"/>
    </source>
</evidence>
<feature type="active site" evidence="5">
    <location>
        <position position="233"/>
    </location>
</feature>
<organism evidence="6 7">
    <name type="scientific">Gulosibacter macacae</name>
    <dbReference type="NCBI Taxonomy" id="2488791"/>
    <lineage>
        <taxon>Bacteria</taxon>
        <taxon>Bacillati</taxon>
        <taxon>Actinomycetota</taxon>
        <taxon>Actinomycetes</taxon>
        <taxon>Micrococcales</taxon>
        <taxon>Microbacteriaceae</taxon>
        <taxon>Gulosibacter</taxon>
    </lineage>
</organism>
<evidence type="ECO:0000313" key="7">
    <source>
        <dbReference type="Proteomes" id="UP000274391"/>
    </source>
</evidence>
<comment type="similarity">
    <text evidence="2">Belongs to the glucose-6-phosphate 1-epimerase family.</text>
</comment>
<evidence type="ECO:0000256" key="5">
    <source>
        <dbReference type="PIRSR" id="PIRSR016020-1"/>
    </source>
</evidence>
<dbReference type="RefSeq" id="WP_124973239.1">
    <property type="nucleotide sequence ID" value="NZ_RQVS01000013.1"/>
</dbReference>
<comment type="catalytic activity">
    <reaction evidence="1">
        <text>alpha-D-glucose 6-phosphate = beta-D-glucose 6-phosphate</text>
        <dbReference type="Rhea" id="RHEA:16249"/>
        <dbReference type="ChEBI" id="CHEBI:58225"/>
        <dbReference type="ChEBI" id="CHEBI:58247"/>
        <dbReference type="EC" id="5.1.3.15"/>
    </reaction>
</comment>
<dbReference type="GO" id="GO:0047938">
    <property type="term" value="F:glucose-6-phosphate 1-epimerase activity"/>
    <property type="evidence" value="ECO:0007669"/>
    <property type="project" value="UniProtKB-EC"/>
</dbReference>
<accession>A0A3P3VT28</accession>
<evidence type="ECO:0000256" key="3">
    <source>
        <dbReference type="ARBA" id="ARBA00012083"/>
    </source>
</evidence>
<evidence type="ECO:0000256" key="2">
    <source>
        <dbReference type="ARBA" id="ARBA00005866"/>
    </source>
</evidence>
<reference evidence="6 7" key="1">
    <citation type="submission" date="2018-11" db="EMBL/GenBank/DDBJ databases">
        <title>YIM 102482-1 draft genome.</title>
        <authorList>
            <person name="Li G."/>
            <person name="Jiang Y."/>
        </authorList>
    </citation>
    <scope>NUCLEOTIDE SEQUENCE [LARGE SCALE GENOMIC DNA]</scope>
    <source>
        <strain evidence="6 7">YIM 102482-1</strain>
    </source>
</reference>
<dbReference type="InterPro" id="IPR011013">
    <property type="entry name" value="Gal_mutarotase_sf_dom"/>
</dbReference>
<keyword evidence="4" id="KW-0413">Isomerase</keyword>
<dbReference type="GO" id="GO:0030246">
    <property type="term" value="F:carbohydrate binding"/>
    <property type="evidence" value="ECO:0007669"/>
    <property type="project" value="InterPro"/>
</dbReference>
<dbReference type="SUPFAM" id="SSF74650">
    <property type="entry name" value="Galactose mutarotase-like"/>
    <property type="match status" value="1"/>
</dbReference>
<comment type="caution">
    <text evidence="6">The sequence shown here is derived from an EMBL/GenBank/DDBJ whole genome shotgun (WGS) entry which is preliminary data.</text>
</comment>